<organism evidence="1 2">
    <name type="scientific">Brassica cretica</name>
    <name type="common">Mustard</name>
    <dbReference type="NCBI Taxonomy" id="69181"/>
    <lineage>
        <taxon>Eukaryota</taxon>
        <taxon>Viridiplantae</taxon>
        <taxon>Streptophyta</taxon>
        <taxon>Embryophyta</taxon>
        <taxon>Tracheophyta</taxon>
        <taxon>Spermatophyta</taxon>
        <taxon>Magnoliopsida</taxon>
        <taxon>eudicotyledons</taxon>
        <taxon>Gunneridae</taxon>
        <taxon>Pentapetalae</taxon>
        <taxon>rosids</taxon>
        <taxon>malvids</taxon>
        <taxon>Brassicales</taxon>
        <taxon>Brassicaceae</taxon>
        <taxon>Brassiceae</taxon>
        <taxon>Brassica</taxon>
    </lineage>
</organism>
<dbReference type="Proteomes" id="UP000266723">
    <property type="component" value="Unassembled WGS sequence"/>
</dbReference>
<dbReference type="EMBL" id="QGKV02000297">
    <property type="protein sequence ID" value="KAF3609780.1"/>
    <property type="molecule type" value="Genomic_DNA"/>
</dbReference>
<gene>
    <name evidence="1" type="ORF">DY000_02046497</name>
</gene>
<name>A0ABQ7F2E9_BRACR</name>
<evidence type="ECO:0000313" key="1">
    <source>
        <dbReference type="EMBL" id="KAF3609780.1"/>
    </source>
</evidence>
<dbReference type="Gene3D" id="3.90.105.20">
    <property type="match status" value="1"/>
</dbReference>
<comment type="caution">
    <text evidence="1">The sequence shown here is derived from an EMBL/GenBank/DDBJ whole genome shotgun (WGS) entry which is preliminary data.</text>
</comment>
<accession>A0ABQ7F2E9</accession>
<dbReference type="InterPro" id="IPR051742">
    <property type="entry name" value="Ribosome_Assembly_uL10"/>
</dbReference>
<evidence type="ECO:0000313" key="2">
    <source>
        <dbReference type="Proteomes" id="UP000266723"/>
    </source>
</evidence>
<keyword evidence="2" id="KW-1185">Reference proteome</keyword>
<sequence length="143" mass="16283">MMQFALCSSTSDEVHHAIFKASKLLHGDDELLITDMPKEEVERYHLYLEDLFFSSCFAYLALMKILTLQGLAVETIELKGGLLERFTHEMEPFLRKQGMRVRLNKRCIPAKNTFATTVSNIDQDLAQEKCVPRARKVGNGDSS</sequence>
<proteinExistence type="predicted"/>
<dbReference type="InterPro" id="IPR043164">
    <property type="entry name" value="Ribosomal_uL10-like_insert_sf"/>
</dbReference>
<dbReference type="PANTHER" id="PTHR45841">
    <property type="entry name" value="MRNA TURNOVER PROTEIN 4 MRTO4"/>
    <property type="match status" value="1"/>
</dbReference>
<protein>
    <submittedName>
        <fullName evidence="1">Uncharacterized protein</fullName>
    </submittedName>
</protein>
<dbReference type="PANTHER" id="PTHR45841:SF1">
    <property type="entry name" value="MRNA TURNOVER PROTEIN 4 HOMOLOG"/>
    <property type="match status" value="1"/>
</dbReference>
<reference evidence="1 2" key="1">
    <citation type="journal article" date="2020" name="BMC Genomics">
        <title>Intraspecific diversification of the crop wild relative Brassica cretica Lam. using demographic model selection.</title>
        <authorList>
            <person name="Kioukis A."/>
            <person name="Michalopoulou V.A."/>
            <person name="Briers L."/>
            <person name="Pirintsos S."/>
            <person name="Studholme D.J."/>
            <person name="Pavlidis P."/>
            <person name="Sarris P.F."/>
        </authorList>
    </citation>
    <scope>NUCLEOTIDE SEQUENCE [LARGE SCALE GENOMIC DNA]</scope>
    <source>
        <strain evidence="2">cv. PFS-1207/04</strain>
    </source>
</reference>